<reference evidence="1" key="2">
    <citation type="submission" date="2022-01" db="EMBL/GenBank/DDBJ databases">
        <authorList>
            <person name="Yamashiro T."/>
            <person name="Shiraishi A."/>
            <person name="Satake H."/>
            <person name="Nakayama K."/>
        </authorList>
    </citation>
    <scope>NUCLEOTIDE SEQUENCE</scope>
</reference>
<dbReference type="Proteomes" id="UP001151760">
    <property type="component" value="Unassembled WGS sequence"/>
</dbReference>
<gene>
    <name evidence="1" type="ORF">Tco_0727105</name>
</gene>
<organism evidence="1 2">
    <name type="scientific">Tanacetum coccineum</name>
    <dbReference type="NCBI Taxonomy" id="301880"/>
    <lineage>
        <taxon>Eukaryota</taxon>
        <taxon>Viridiplantae</taxon>
        <taxon>Streptophyta</taxon>
        <taxon>Embryophyta</taxon>
        <taxon>Tracheophyta</taxon>
        <taxon>Spermatophyta</taxon>
        <taxon>Magnoliopsida</taxon>
        <taxon>eudicotyledons</taxon>
        <taxon>Gunneridae</taxon>
        <taxon>Pentapetalae</taxon>
        <taxon>asterids</taxon>
        <taxon>campanulids</taxon>
        <taxon>Asterales</taxon>
        <taxon>Asteraceae</taxon>
        <taxon>Asteroideae</taxon>
        <taxon>Anthemideae</taxon>
        <taxon>Anthemidinae</taxon>
        <taxon>Tanacetum</taxon>
    </lineage>
</organism>
<reference evidence="1" key="1">
    <citation type="journal article" date="2022" name="Int. J. Mol. Sci.">
        <title>Draft Genome of Tanacetum Coccineum: Genomic Comparison of Closely Related Tanacetum-Family Plants.</title>
        <authorList>
            <person name="Yamashiro T."/>
            <person name="Shiraishi A."/>
            <person name="Nakayama K."/>
            <person name="Satake H."/>
        </authorList>
    </citation>
    <scope>NUCLEOTIDE SEQUENCE</scope>
</reference>
<comment type="caution">
    <text evidence="1">The sequence shown here is derived from an EMBL/GenBank/DDBJ whole genome shotgun (WGS) entry which is preliminary data.</text>
</comment>
<accession>A0ABQ4YHG8</accession>
<evidence type="ECO:0000313" key="1">
    <source>
        <dbReference type="EMBL" id="GJS77224.1"/>
    </source>
</evidence>
<protein>
    <submittedName>
        <fullName evidence="1">Uncharacterized protein</fullName>
    </submittedName>
</protein>
<dbReference type="EMBL" id="BQNB010010432">
    <property type="protein sequence ID" value="GJS77224.1"/>
    <property type="molecule type" value="Genomic_DNA"/>
</dbReference>
<sequence>MRLSTEKKWIFVSETRSFNQRSLLNILGSVIHRPGRIDDEVTHRIESGWARMEAASGVYGIERVPLKVLADHESLSKQGGSREIENVEVDLWSFRGKRTIYDEKDELQENDSEFLQSGTVQYQTTRE</sequence>
<proteinExistence type="predicted"/>
<name>A0ABQ4YHG8_9ASTR</name>
<keyword evidence="2" id="KW-1185">Reference proteome</keyword>
<evidence type="ECO:0000313" key="2">
    <source>
        <dbReference type="Proteomes" id="UP001151760"/>
    </source>
</evidence>